<accession>A0A918NRK2</accession>
<dbReference type="SUPFAM" id="SSF53335">
    <property type="entry name" value="S-adenosyl-L-methionine-dependent methyltransferases"/>
    <property type="match status" value="1"/>
</dbReference>
<evidence type="ECO:0000259" key="3">
    <source>
        <dbReference type="Pfam" id="PF13649"/>
    </source>
</evidence>
<keyword evidence="1 4" id="KW-0489">Methyltransferase</keyword>
<sequence>MTDDERTPPAAAAVFDALGSAYEEAFAGSETHRASLEWLLARLAPGSRVLDVGSGTGCPTAATLVSAGHDVLGVDVSPVMVDLASRRVPGATFRRADVRGMPLEDGAFDAVCVYFALLQMSREEQARLVGRLVRALTPQGHMVLATVPLDVEDAEGVFMGQPVRVTSYAAGDFTAMAEAAGLTVLDRRTVVFTPARPDAVPEPHLFLHCRRTLP</sequence>
<reference evidence="4" key="1">
    <citation type="journal article" date="2014" name="Int. J. Syst. Evol. Microbiol.">
        <title>Complete genome sequence of Corynebacterium casei LMG S-19264T (=DSM 44701T), isolated from a smear-ripened cheese.</title>
        <authorList>
            <consortium name="US DOE Joint Genome Institute (JGI-PGF)"/>
            <person name="Walter F."/>
            <person name="Albersmeier A."/>
            <person name="Kalinowski J."/>
            <person name="Ruckert C."/>
        </authorList>
    </citation>
    <scope>NUCLEOTIDE SEQUENCE</scope>
    <source>
        <strain evidence="4">JCM 4790</strain>
    </source>
</reference>
<dbReference type="EMBL" id="BMVU01000028">
    <property type="protein sequence ID" value="GGX90227.1"/>
    <property type="molecule type" value="Genomic_DNA"/>
</dbReference>
<keyword evidence="2" id="KW-0808">Transferase</keyword>
<organism evidence="4 5">
    <name type="scientific">Streptomyces minutiscleroticus</name>
    <dbReference type="NCBI Taxonomy" id="68238"/>
    <lineage>
        <taxon>Bacteria</taxon>
        <taxon>Bacillati</taxon>
        <taxon>Actinomycetota</taxon>
        <taxon>Actinomycetes</taxon>
        <taxon>Kitasatosporales</taxon>
        <taxon>Streptomycetaceae</taxon>
        <taxon>Streptomyces</taxon>
    </lineage>
</organism>
<dbReference type="PANTHER" id="PTHR43861:SF1">
    <property type="entry name" value="TRANS-ACONITATE 2-METHYLTRANSFERASE"/>
    <property type="match status" value="1"/>
</dbReference>
<dbReference type="GO" id="GO:0017000">
    <property type="term" value="P:antibiotic biosynthetic process"/>
    <property type="evidence" value="ECO:0007669"/>
    <property type="project" value="UniProtKB-ARBA"/>
</dbReference>
<evidence type="ECO:0000256" key="2">
    <source>
        <dbReference type="ARBA" id="ARBA00022679"/>
    </source>
</evidence>
<dbReference type="AlphaFoldDB" id="A0A918NRK2"/>
<dbReference type="Pfam" id="PF13649">
    <property type="entry name" value="Methyltransf_25"/>
    <property type="match status" value="1"/>
</dbReference>
<reference evidence="4" key="2">
    <citation type="submission" date="2020-09" db="EMBL/GenBank/DDBJ databases">
        <authorList>
            <person name="Sun Q."/>
            <person name="Ohkuma M."/>
        </authorList>
    </citation>
    <scope>NUCLEOTIDE SEQUENCE</scope>
    <source>
        <strain evidence="4">JCM 4790</strain>
    </source>
</reference>
<keyword evidence="5" id="KW-1185">Reference proteome</keyword>
<dbReference type="InterPro" id="IPR041698">
    <property type="entry name" value="Methyltransf_25"/>
</dbReference>
<gene>
    <name evidence="4" type="ORF">GCM10010358_50230</name>
</gene>
<dbReference type="GO" id="GO:0032259">
    <property type="term" value="P:methylation"/>
    <property type="evidence" value="ECO:0007669"/>
    <property type="project" value="UniProtKB-KW"/>
</dbReference>
<dbReference type="Proteomes" id="UP000619244">
    <property type="component" value="Unassembled WGS sequence"/>
</dbReference>
<dbReference type="InterPro" id="IPR029063">
    <property type="entry name" value="SAM-dependent_MTases_sf"/>
</dbReference>
<protein>
    <submittedName>
        <fullName evidence="4">Methyltransferase</fullName>
    </submittedName>
</protein>
<dbReference type="GO" id="GO:0008168">
    <property type="term" value="F:methyltransferase activity"/>
    <property type="evidence" value="ECO:0007669"/>
    <property type="project" value="UniProtKB-KW"/>
</dbReference>
<proteinExistence type="predicted"/>
<name>A0A918NRK2_9ACTN</name>
<dbReference type="PANTHER" id="PTHR43861">
    <property type="entry name" value="TRANS-ACONITATE 2-METHYLTRANSFERASE-RELATED"/>
    <property type="match status" value="1"/>
</dbReference>
<evidence type="ECO:0000313" key="4">
    <source>
        <dbReference type="EMBL" id="GGX90227.1"/>
    </source>
</evidence>
<dbReference type="Gene3D" id="3.40.50.150">
    <property type="entry name" value="Vaccinia Virus protein VP39"/>
    <property type="match status" value="1"/>
</dbReference>
<evidence type="ECO:0000256" key="1">
    <source>
        <dbReference type="ARBA" id="ARBA00022603"/>
    </source>
</evidence>
<dbReference type="CDD" id="cd02440">
    <property type="entry name" value="AdoMet_MTases"/>
    <property type="match status" value="1"/>
</dbReference>
<evidence type="ECO:0000313" key="5">
    <source>
        <dbReference type="Proteomes" id="UP000619244"/>
    </source>
</evidence>
<feature type="domain" description="Methyltransferase" evidence="3">
    <location>
        <begin position="49"/>
        <end position="140"/>
    </location>
</feature>
<comment type="caution">
    <text evidence="4">The sequence shown here is derived from an EMBL/GenBank/DDBJ whole genome shotgun (WGS) entry which is preliminary data.</text>
</comment>